<name>A0AAD7FFM1_9AGAR</name>
<dbReference type="PANTHER" id="PTHR43611">
    <property type="entry name" value="ALPHA-D-GLUCOSE 1-PHOSPHATE PHOSPHATASE"/>
    <property type="match status" value="1"/>
</dbReference>
<dbReference type="Proteomes" id="UP001221142">
    <property type="component" value="Unassembled WGS sequence"/>
</dbReference>
<evidence type="ECO:0000256" key="1">
    <source>
        <dbReference type="SAM" id="MobiDB-lite"/>
    </source>
</evidence>
<dbReference type="GO" id="GO:0016791">
    <property type="term" value="F:phosphatase activity"/>
    <property type="evidence" value="ECO:0007669"/>
    <property type="project" value="UniProtKB-ARBA"/>
</dbReference>
<dbReference type="EMBL" id="JARKIF010000016">
    <property type="protein sequence ID" value="KAJ7621208.1"/>
    <property type="molecule type" value="Genomic_DNA"/>
</dbReference>
<gene>
    <name evidence="2" type="ORF">FB45DRAFT_137490</name>
</gene>
<sequence length="511" mass="56876">MSTSSSSASATPYSSTPATSPAHSVHQKELPADVARRQCDNVIFDIGDVLFTWSAETKTSISGKTLHKILRSATWFEYEKGNIGEQEAYDSVAKEFGLESSEVAAAFQGARDSLAGDARMIAMLHELKEQPGIRLYAMSNISAPDWEVLRHKGRREDWDLFEHVFTSAAARERKPNLGYYRHVLAATGVDAERTAFVDDKLENVLSARSLGLKGVVFQKFEDVERALKIFFRDPIASGEQWLKANAKRMTSETNTGVVLEENFAQLLILEATGDTSLVDYIQYPRLTNFFKNGGVLTTEAFPFDQDSTSIALSVSPHFDDATKHSVMDEILTYRNQDNIVTTYFDRTRPRIDPVVCVNVLTFFYMNGRGDELAATLDWVYDVLKHEAYADGTYYYYGPDTFFYFLSRLIAVSPSVRERFGPLFTSRITKYFGTSGDALALAMRVLGAAVVGLCDKADHERLLSMQEVDGSWPMGWVYKYGASGVLIGNTGLTTALAVNAMKEVEALQRSSS</sequence>
<evidence type="ECO:0000313" key="2">
    <source>
        <dbReference type="EMBL" id="KAJ7621208.1"/>
    </source>
</evidence>
<dbReference type="InterPro" id="IPR036412">
    <property type="entry name" value="HAD-like_sf"/>
</dbReference>
<comment type="caution">
    <text evidence="2">The sequence shown here is derived from an EMBL/GenBank/DDBJ whole genome shotgun (WGS) entry which is preliminary data.</text>
</comment>
<proteinExistence type="predicted"/>
<feature type="compositionally biased region" description="Low complexity" evidence="1">
    <location>
        <begin position="1"/>
        <end position="24"/>
    </location>
</feature>
<reference evidence="2" key="1">
    <citation type="submission" date="2023-03" db="EMBL/GenBank/DDBJ databases">
        <title>Massive genome expansion in bonnet fungi (Mycena s.s.) driven by repeated elements and novel gene families across ecological guilds.</title>
        <authorList>
            <consortium name="Lawrence Berkeley National Laboratory"/>
            <person name="Harder C.B."/>
            <person name="Miyauchi S."/>
            <person name="Viragh M."/>
            <person name="Kuo A."/>
            <person name="Thoen E."/>
            <person name="Andreopoulos B."/>
            <person name="Lu D."/>
            <person name="Skrede I."/>
            <person name="Drula E."/>
            <person name="Henrissat B."/>
            <person name="Morin E."/>
            <person name="Kohler A."/>
            <person name="Barry K."/>
            <person name="LaButti K."/>
            <person name="Morin E."/>
            <person name="Salamov A."/>
            <person name="Lipzen A."/>
            <person name="Mereny Z."/>
            <person name="Hegedus B."/>
            <person name="Baldrian P."/>
            <person name="Stursova M."/>
            <person name="Weitz H."/>
            <person name="Taylor A."/>
            <person name="Grigoriev I.V."/>
            <person name="Nagy L.G."/>
            <person name="Martin F."/>
            <person name="Kauserud H."/>
        </authorList>
    </citation>
    <scope>NUCLEOTIDE SEQUENCE</scope>
    <source>
        <strain evidence="2">9284</strain>
    </source>
</reference>
<dbReference type="PANTHER" id="PTHR43611:SF3">
    <property type="entry name" value="FLAVIN MONONUCLEOTIDE HYDROLASE 1, CHLOROPLATIC"/>
    <property type="match status" value="1"/>
</dbReference>
<dbReference type="Gene3D" id="1.10.150.240">
    <property type="entry name" value="Putative phosphatase, domain 2"/>
    <property type="match status" value="1"/>
</dbReference>
<protein>
    <submittedName>
        <fullName evidence="2">HAD-like protein</fullName>
    </submittedName>
</protein>
<dbReference type="Gene3D" id="3.40.50.1000">
    <property type="entry name" value="HAD superfamily/HAD-like"/>
    <property type="match status" value="1"/>
</dbReference>
<dbReference type="SFLD" id="SFLDS00003">
    <property type="entry name" value="Haloacid_Dehalogenase"/>
    <property type="match status" value="1"/>
</dbReference>
<dbReference type="SFLD" id="SFLDG01129">
    <property type="entry name" value="C1.5:_HAD__Beta-PGM__Phosphata"/>
    <property type="match status" value="1"/>
</dbReference>
<organism evidence="2 3">
    <name type="scientific">Roridomyces roridus</name>
    <dbReference type="NCBI Taxonomy" id="1738132"/>
    <lineage>
        <taxon>Eukaryota</taxon>
        <taxon>Fungi</taxon>
        <taxon>Dikarya</taxon>
        <taxon>Basidiomycota</taxon>
        <taxon>Agaricomycotina</taxon>
        <taxon>Agaricomycetes</taxon>
        <taxon>Agaricomycetidae</taxon>
        <taxon>Agaricales</taxon>
        <taxon>Marasmiineae</taxon>
        <taxon>Mycenaceae</taxon>
        <taxon>Roridomyces</taxon>
    </lineage>
</organism>
<feature type="region of interest" description="Disordered" evidence="1">
    <location>
        <begin position="1"/>
        <end position="29"/>
    </location>
</feature>
<dbReference type="InterPro" id="IPR023214">
    <property type="entry name" value="HAD_sf"/>
</dbReference>
<accession>A0AAD7FFM1</accession>
<dbReference type="NCBIfam" id="TIGR01509">
    <property type="entry name" value="HAD-SF-IA-v3"/>
    <property type="match status" value="1"/>
</dbReference>
<dbReference type="AlphaFoldDB" id="A0AAD7FFM1"/>
<keyword evidence="3" id="KW-1185">Reference proteome</keyword>
<evidence type="ECO:0000313" key="3">
    <source>
        <dbReference type="Proteomes" id="UP001221142"/>
    </source>
</evidence>
<dbReference type="InterPro" id="IPR023198">
    <property type="entry name" value="PGP-like_dom2"/>
</dbReference>
<dbReference type="SUPFAM" id="SSF56784">
    <property type="entry name" value="HAD-like"/>
    <property type="match status" value="1"/>
</dbReference>
<dbReference type="Pfam" id="PF00702">
    <property type="entry name" value="Hydrolase"/>
    <property type="match status" value="1"/>
</dbReference>
<dbReference type="InterPro" id="IPR006439">
    <property type="entry name" value="HAD-SF_hydro_IA"/>
</dbReference>